<protein>
    <submittedName>
        <fullName evidence="3">Oxidoreductase</fullName>
    </submittedName>
</protein>
<dbReference type="EMBL" id="CP021383">
    <property type="protein sequence ID" value="ARU51658.1"/>
    <property type="molecule type" value="Genomic_DNA"/>
</dbReference>
<evidence type="ECO:0000256" key="1">
    <source>
        <dbReference type="ARBA" id="ARBA00006484"/>
    </source>
</evidence>
<dbReference type="FunFam" id="3.40.50.720:FF:000084">
    <property type="entry name" value="Short-chain dehydrogenase reductase"/>
    <property type="match status" value="1"/>
</dbReference>
<gene>
    <name evidence="3" type="ORF">CBR64_09380</name>
</gene>
<sequence>MISRLTLVTGGTRGIGAAVALRLAAAGHDLLLGYARDDAAAAETRAMVAARGVRCAVVRADLTTERGVEETFAAAAGLGTLTGVVNNAGATLHIGALADTPADVVRRVVDLNLTAAVLVARAAVRAMSTVRGGQGGVLLNVSSAAATLGSPGEYVHYAAAKAGVDALTKGLAHEVLGEGVRVVGVAPGLIETGIHADAGDGDRSRRAAAAHPWGRVGSPEEVAAAVAFLLSDDASYVTGETLRVAGGR</sequence>
<dbReference type="InterPro" id="IPR002347">
    <property type="entry name" value="SDR_fam"/>
</dbReference>
<dbReference type="SUPFAM" id="SSF51735">
    <property type="entry name" value="NAD(P)-binding Rossmann-fold domains"/>
    <property type="match status" value="1"/>
</dbReference>
<evidence type="ECO:0000313" key="4">
    <source>
        <dbReference type="Proteomes" id="UP000196228"/>
    </source>
</evidence>
<dbReference type="Pfam" id="PF13561">
    <property type="entry name" value="adh_short_C2"/>
    <property type="match status" value="1"/>
</dbReference>
<dbReference type="PANTHER" id="PTHR42879:SF2">
    <property type="entry name" value="3-OXOACYL-[ACYL-CARRIER-PROTEIN] REDUCTASE FABG"/>
    <property type="match status" value="1"/>
</dbReference>
<keyword evidence="2" id="KW-0560">Oxidoreductase</keyword>
<comment type="similarity">
    <text evidence="1">Belongs to the short-chain dehydrogenases/reductases (SDR) family.</text>
</comment>
<dbReference type="OrthoDB" id="7064009at2"/>
<dbReference type="KEGG" id="cceu:CBR64_09380"/>
<dbReference type="PRINTS" id="PR00080">
    <property type="entry name" value="SDRFAMILY"/>
</dbReference>
<proteinExistence type="inferred from homology"/>
<dbReference type="Proteomes" id="UP000196228">
    <property type="component" value="Chromosome"/>
</dbReference>
<reference evidence="3 4" key="1">
    <citation type="submission" date="2017-05" db="EMBL/GenBank/DDBJ databases">
        <authorList>
            <person name="Song R."/>
            <person name="Chenine A.L."/>
            <person name="Ruprecht R.M."/>
        </authorList>
    </citation>
    <scope>NUCLEOTIDE SEQUENCE [LARGE SCALE GENOMIC DNA]</scope>
    <source>
        <strain evidence="3 4">PSBB019</strain>
    </source>
</reference>
<dbReference type="Gene3D" id="3.40.50.720">
    <property type="entry name" value="NAD(P)-binding Rossmann-like Domain"/>
    <property type="match status" value="1"/>
</dbReference>
<dbReference type="GO" id="GO:0016491">
    <property type="term" value="F:oxidoreductase activity"/>
    <property type="evidence" value="ECO:0007669"/>
    <property type="project" value="UniProtKB-KW"/>
</dbReference>
<evidence type="ECO:0000313" key="3">
    <source>
        <dbReference type="EMBL" id="ARU51658.1"/>
    </source>
</evidence>
<dbReference type="InterPro" id="IPR036291">
    <property type="entry name" value="NAD(P)-bd_dom_sf"/>
</dbReference>
<dbReference type="RefSeq" id="WP_087470690.1">
    <property type="nucleotide sequence ID" value="NZ_CP021383.1"/>
</dbReference>
<organism evidence="3 4">
    <name type="scientific">Cellulosimicrobium cellulans</name>
    <name type="common">Arthrobacter luteus</name>
    <dbReference type="NCBI Taxonomy" id="1710"/>
    <lineage>
        <taxon>Bacteria</taxon>
        <taxon>Bacillati</taxon>
        <taxon>Actinomycetota</taxon>
        <taxon>Actinomycetes</taxon>
        <taxon>Micrococcales</taxon>
        <taxon>Promicromonosporaceae</taxon>
        <taxon>Cellulosimicrobium</taxon>
    </lineage>
</organism>
<evidence type="ECO:0000256" key="2">
    <source>
        <dbReference type="ARBA" id="ARBA00023002"/>
    </source>
</evidence>
<dbReference type="AlphaFoldDB" id="A0A1Y0HU03"/>
<dbReference type="CDD" id="cd05233">
    <property type="entry name" value="SDR_c"/>
    <property type="match status" value="1"/>
</dbReference>
<dbReference type="PRINTS" id="PR00081">
    <property type="entry name" value="GDHRDH"/>
</dbReference>
<accession>A0A1Y0HU03</accession>
<dbReference type="InterPro" id="IPR050259">
    <property type="entry name" value="SDR"/>
</dbReference>
<name>A0A1Y0HU03_CELCE</name>
<dbReference type="GO" id="GO:0032787">
    <property type="term" value="P:monocarboxylic acid metabolic process"/>
    <property type="evidence" value="ECO:0007669"/>
    <property type="project" value="UniProtKB-ARBA"/>
</dbReference>
<dbReference type="InterPro" id="IPR020904">
    <property type="entry name" value="Sc_DH/Rdtase_CS"/>
</dbReference>
<dbReference type="PROSITE" id="PS00061">
    <property type="entry name" value="ADH_SHORT"/>
    <property type="match status" value="1"/>
</dbReference>
<dbReference type="PANTHER" id="PTHR42879">
    <property type="entry name" value="3-OXOACYL-(ACYL-CARRIER-PROTEIN) REDUCTASE"/>
    <property type="match status" value="1"/>
</dbReference>